<dbReference type="GO" id="GO:0006508">
    <property type="term" value="P:proteolysis"/>
    <property type="evidence" value="ECO:0007669"/>
    <property type="project" value="UniProtKB-KW"/>
</dbReference>
<keyword evidence="4" id="KW-0732">Signal</keyword>
<dbReference type="SMART" id="SM00228">
    <property type="entry name" value="PDZ"/>
    <property type="match status" value="1"/>
</dbReference>
<dbReference type="InterPro" id="IPR001940">
    <property type="entry name" value="Peptidase_S1C"/>
</dbReference>
<keyword evidence="3 6" id="KW-0378">Hydrolase</keyword>
<dbReference type="SUPFAM" id="SSF50156">
    <property type="entry name" value="PDZ domain-like"/>
    <property type="match status" value="1"/>
</dbReference>
<evidence type="ECO:0000256" key="1">
    <source>
        <dbReference type="ARBA" id="ARBA00010541"/>
    </source>
</evidence>
<dbReference type="Pfam" id="PF13180">
    <property type="entry name" value="PDZ_2"/>
    <property type="match status" value="1"/>
</dbReference>
<dbReference type="PRINTS" id="PR00834">
    <property type="entry name" value="PROTEASES2C"/>
</dbReference>
<dbReference type="InterPro" id="IPR001478">
    <property type="entry name" value="PDZ"/>
</dbReference>
<proteinExistence type="inferred from homology"/>
<dbReference type="PROSITE" id="PS50106">
    <property type="entry name" value="PDZ"/>
    <property type="match status" value="1"/>
</dbReference>
<dbReference type="Proteomes" id="UP001597375">
    <property type="component" value="Unassembled WGS sequence"/>
</dbReference>
<dbReference type="Gene3D" id="2.30.42.10">
    <property type="match status" value="1"/>
</dbReference>
<name>A0ABW5D614_9BACT</name>
<keyword evidence="2 6" id="KW-0645">Protease</keyword>
<dbReference type="PANTHER" id="PTHR22939:SF129">
    <property type="entry name" value="SERINE PROTEASE HTRA2, MITOCHONDRIAL"/>
    <property type="match status" value="1"/>
</dbReference>
<dbReference type="Gene3D" id="2.40.10.120">
    <property type="match status" value="1"/>
</dbReference>
<evidence type="ECO:0000259" key="5">
    <source>
        <dbReference type="PROSITE" id="PS50106"/>
    </source>
</evidence>
<evidence type="ECO:0000256" key="2">
    <source>
        <dbReference type="ARBA" id="ARBA00022670"/>
    </source>
</evidence>
<evidence type="ECO:0000313" key="7">
    <source>
        <dbReference type="Proteomes" id="UP001597375"/>
    </source>
</evidence>
<reference evidence="7" key="1">
    <citation type="journal article" date="2019" name="Int. J. Syst. Evol. Microbiol.">
        <title>The Global Catalogue of Microorganisms (GCM) 10K type strain sequencing project: providing services to taxonomists for standard genome sequencing and annotation.</title>
        <authorList>
            <consortium name="The Broad Institute Genomics Platform"/>
            <consortium name="The Broad Institute Genome Sequencing Center for Infectious Disease"/>
            <person name="Wu L."/>
            <person name="Ma J."/>
        </authorList>
    </citation>
    <scope>NUCLEOTIDE SEQUENCE [LARGE SCALE GENOMIC DNA]</scope>
    <source>
        <strain evidence="7">CGMCC 4.7106</strain>
    </source>
</reference>
<gene>
    <name evidence="6" type="ORF">ACFSSA_04820</name>
</gene>
<dbReference type="PANTHER" id="PTHR22939">
    <property type="entry name" value="SERINE PROTEASE FAMILY S1C HTRA-RELATED"/>
    <property type="match status" value="1"/>
</dbReference>
<evidence type="ECO:0000256" key="4">
    <source>
        <dbReference type="SAM" id="SignalP"/>
    </source>
</evidence>
<dbReference type="InterPro" id="IPR036034">
    <property type="entry name" value="PDZ_sf"/>
</dbReference>
<comment type="similarity">
    <text evidence="1">Belongs to the peptidase S1C family.</text>
</comment>
<evidence type="ECO:0000256" key="3">
    <source>
        <dbReference type="ARBA" id="ARBA00022801"/>
    </source>
</evidence>
<sequence>MAQTVTSLACFLCAVFSSFGANALPVNDKKAPQSREDLLMIEKALKAALPQTSAATVCIDLGEGTGSGVIVSADGLVMTAAHVSTGVGKKVTVIMPDGKKLKGKTLGLMADKDAALVQIISEGPFPFVEIDRTDGTKLGDWVFSLGYAGGFDESRGAVARLSRLVRVAQSTYQTDGTLIGGDSGGPLFDLEGRLIGIHSRVGAALAMNMHVPVKIFIEGWDRMLASEFIGEGPFATKPEKGKGFLGVATKDVQGGLEVTKVGKSSPAEAAGIQEGDLLRTLNGEALETRDDLKRILAELAAGDALVIDFTRNGKEGTINFELGER</sequence>
<comment type="caution">
    <text evidence="6">The sequence shown here is derived from an EMBL/GenBank/DDBJ whole genome shotgun (WGS) entry which is preliminary data.</text>
</comment>
<feature type="chain" id="PRO_5047384065" evidence="4">
    <location>
        <begin position="24"/>
        <end position="325"/>
    </location>
</feature>
<accession>A0ABW5D614</accession>
<dbReference type="RefSeq" id="WP_386818838.1">
    <property type="nucleotide sequence ID" value="NZ_JBHUIT010000003.1"/>
</dbReference>
<dbReference type="EC" id="3.4.21.-" evidence="6"/>
<feature type="signal peptide" evidence="4">
    <location>
        <begin position="1"/>
        <end position="23"/>
    </location>
</feature>
<evidence type="ECO:0000313" key="6">
    <source>
        <dbReference type="EMBL" id="MFD2255990.1"/>
    </source>
</evidence>
<dbReference type="EMBL" id="JBHUIT010000003">
    <property type="protein sequence ID" value="MFD2255990.1"/>
    <property type="molecule type" value="Genomic_DNA"/>
</dbReference>
<dbReference type="GO" id="GO:0008233">
    <property type="term" value="F:peptidase activity"/>
    <property type="evidence" value="ECO:0007669"/>
    <property type="project" value="UniProtKB-KW"/>
</dbReference>
<dbReference type="SUPFAM" id="SSF50494">
    <property type="entry name" value="Trypsin-like serine proteases"/>
    <property type="match status" value="1"/>
</dbReference>
<dbReference type="Pfam" id="PF13365">
    <property type="entry name" value="Trypsin_2"/>
    <property type="match status" value="1"/>
</dbReference>
<organism evidence="6 7">
    <name type="scientific">Luteolibacter algae</name>
    <dbReference type="NCBI Taxonomy" id="454151"/>
    <lineage>
        <taxon>Bacteria</taxon>
        <taxon>Pseudomonadati</taxon>
        <taxon>Verrucomicrobiota</taxon>
        <taxon>Verrucomicrobiia</taxon>
        <taxon>Verrucomicrobiales</taxon>
        <taxon>Verrucomicrobiaceae</taxon>
        <taxon>Luteolibacter</taxon>
    </lineage>
</organism>
<feature type="domain" description="PDZ" evidence="5">
    <location>
        <begin position="237"/>
        <end position="287"/>
    </location>
</feature>
<keyword evidence="7" id="KW-1185">Reference proteome</keyword>
<dbReference type="InterPro" id="IPR009003">
    <property type="entry name" value="Peptidase_S1_PA"/>
</dbReference>
<protein>
    <submittedName>
        <fullName evidence="6">S1C family serine protease</fullName>
        <ecNumber evidence="6">3.4.21.-</ecNumber>
    </submittedName>
</protein>